<name>A0A3R9PIN4_9CREN</name>
<evidence type="ECO:0000259" key="1">
    <source>
        <dbReference type="Pfam" id="PF07705"/>
    </source>
</evidence>
<organism evidence="2 4">
    <name type="scientific">Candidatus Methanodesulfokora washburnensis</name>
    <dbReference type="NCBI Taxonomy" id="2478471"/>
    <lineage>
        <taxon>Archaea</taxon>
        <taxon>Thermoproteota</taxon>
        <taxon>Candidatus Korarchaeia</taxon>
        <taxon>Candidatus Korarchaeia incertae sedis</taxon>
        <taxon>Candidatus Methanodesulfokora</taxon>
    </lineage>
</organism>
<dbReference type="Proteomes" id="UP000316217">
    <property type="component" value="Unassembled WGS sequence"/>
</dbReference>
<reference evidence="2 4" key="1">
    <citation type="submission" date="2018-10" db="EMBL/GenBank/DDBJ databases">
        <title>Co-occurring genomic capacity for anaerobic methane metabolism and dissimilatory sulfite reduction discovered in the Korarchaeota.</title>
        <authorList>
            <person name="Mckay L.J."/>
            <person name="Dlakic M."/>
            <person name="Fields M.W."/>
            <person name="Delmont T.O."/>
            <person name="Eren A.M."/>
            <person name="Jay Z.J."/>
            <person name="Klingelsmith K.B."/>
            <person name="Rusch D.B."/>
            <person name="Inskeep W.P."/>
        </authorList>
    </citation>
    <scope>NUCLEOTIDE SEQUENCE [LARGE SCALE GENOMIC DNA]</scope>
    <source>
        <strain evidence="2 4">MDKW</strain>
    </source>
</reference>
<gene>
    <name evidence="2" type="ORF">D6D85_06395</name>
    <name evidence="3" type="ORF">EF810_06280</name>
</gene>
<dbReference type="Gene3D" id="2.60.40.10">
    <property type="entry name" value="Immunoglobulins"/>
    <property type="match status" value="2"/>
</dbReference>
<dbReference type="EMBL" id="RXII01000096">
    <property type="protein sequence ID" value="RZN60051.1"/>
    <property type="molecule type" value="Genomic_DNA"/>
</dbReference>
<feature type="domain" description="CARDB" evidence="1">
    <location>
        <begin position="144"/>
        <end position="249"/>
    </location>
</feature>
<proteinExistence type="predicted"/>
<feature type="domain" description="CARDB" evidence="1">
    <location>
        <begin position="27"/>
        <end position="134"/>
    </location>
</feature>
<dbReference type="InterPro" id="IPR013783">
    <property type="entry name" value="Ig-like_fold"/>
</dbReference>
<evidence type="ECO:0000313" key="4">
    <source>
        <dbReference type="Proteomes" id="UP000277582"/>
    </source>
</evidence>
<dbReference type="InterPro" id="IPR011635">
    <property type="entry name" value="CARDB"/>
</dbReference>
<dbReference type="Proteomes" id="UP000277582">
    <property type="component" value="Unassembled WGS sequence"/>
</dbReference>
<evidence type="ECO:0000313" key="2">
    <source>
        <dbReference type="EMBL" id="RSN75257.1"/>
    </source>
</evidence>
<keyword evidence="4" id="KW-1185">Reference proteome</keyword>
<evidence type="ECO:0000313" key="5">
    <source>
        <dbReference type="Proteomes" id="UP000316217"/>
    </source>
</evidence>
<comment type="caution">
    <text evidence="2">The sequence shown here is derived from an EMBL/GenBank/DDBJ whole genome shotgun (WGS) entry which is preliminary data.</text>
</comment>
<sequence>MKAAFIWMLFLIPLFLPLQIMTSQAMPDLEVSDMSLEPSITIHQGDTLTVKWTERNIGDADASYSVGIYLETKEYEKGICLAHFQHTLLARSSMSYSVNLTIPLELPPGKYYITVFVNDDNKTAELNKDNNRATCPIFVVEAYPDLRVHNVEVQPSSIHQGGAITVKWIESNAGKKASGPYRTGVYIGETEGSGYLLGSFQRIGLKAETWAEYTASFVIFGLPPGKYFVNVFIDDTNGIKELDENNNIISIPISVLQSTFTVFSSADAQSVRLCFESPVFMPSGDIIVGGPFVNYMSAAAAEESDISFRRDELIVEGAIYRSKWQEVDYAVILMKGGKIYVMGTHRYGTRAALLLLSRIPTFSQRPISYIIIKWQDLNGNKDVEVEEIKILRMG</sequence>
<protein>
    <recommendedName>
        <fullName evidence="1">CARDB domain-containing protein</fullName>
    </recommendedName>
</protein>
<dbReference type="EMBL" id="RCOS01000076">
    <property type="protein sequence ID" value="RSN75257.1"/>
    <property type="molecule type" value="Genomic_DNA"/>
</dbReference>
<dbReference type="AlphaFoldDB" id="A0A3R9PIN4"/>
<accession>A0A3R9PIN4</accession>
<reference evidence="3 5" key="2">
    <citation type="journal article" date="2019" name="Nat. Microbiol.">
        <title>Wide diversity of methane and short-chain alkane metabolisms in uncultured archaea.</title>
        <authorList>
            <person name="Borrel G."/>
            <person name="Adam P.S."/>
            <person name="McKay L.J."/>
            <person name="Chen L.X."/>
            <person name="Sierra-Garcia I.N."/>
            <person name="Sieber C.M."/>
            <person name="Letourneur Q."/>
            <person name="Ghozlane A."/>
            <person name="Andersen G.L."/>
            <person name="Li W.J."/>
            <person name="Hallam S.J."/>
            <person name="Muyzer G."/>
            <person name="de Oliveira V.M."/>
            <person name="Inskeep W.P."/>
            <person name="Banfield J.F."/>
            <person name="Gribaldo S."/>
        </authorList>
    </citation>
    <scope>NUCLEOTIDE SEQUENCE [LARGE SCALE GENOMIC DNA]</scope>
    <source>
        <strain evidence="3">NM4</strain>
    </source>
</reference>
<evidence type="ECO:0000313" key="3">
    <source>
        <dbReference type="EMBL" id="RZN60051.1"/>
    </source>
</evidence>
<dbReference type="Pfam" id="PF07705">
    <property type="entry name" value="CARDB"/>
    <property type="match status" value="2"/>
</dbReference>